<gene>
    <name evidence="2" type="ORF">COU31_02600</name>
</gene>
<evidence type="ECO:0000313" key="2">
    <source>
        <dbReference type="EMBL" id="PIT87440.1"/>
    </source>
</evidence>
<evidence type="ECO:0000256" key="1">
    <source>
        <dbReference type="SAM" id="MobiDB-lite"/>
    </source>
</evidence>
<feature type="compositionally biased region" description="Basic and acidic residues" evidence="1">
    <location>
        <begin position="16"/>
        <end position="45"/>
    </location>
</feature>
<dbReference type="Proteomes" id="UP000231183">
    <property type="component" value="Unassembled WGS sequence"/>
</dbReference>
<proteinExistence type="predicted"/>
<protein>
    <submittedName>
        <fullName evidence="2">Uncharacterized protein</fullName>
    </submittedName>
</protein>
<name>A0A2M6W3X3_9BACT</name>
<organism evidence="2 3">
    <name type="scientific">Candidatus Magasanikbacteria bacterium CG10_big_fil_rev_8_21_14_0_10_40_10</name>
    <dbReference type="NCBI Taxonomy" id="1974648"/>
    <lineage>
        <taxon>Bacteria</taxon>
        <taxon>Candidatus Magasanikiibacteriota</taxon>
    </lineage>
</organism>
<accession>A0A2M6W3X3</accession>
<dbReference type="AlphaFoldDB" id="A0A2M6W3X3"/>
<feature type="region of interest" description="Disordered" evidence="1">
    <location>
        <begin position="1"/>
        <end position="78"/>
    </location>
</feature>
<reference evidence="3" key="1">
    <citation type="submission" date="2017-09" db="EMBL/GenBank/DDBJ databases">
        <title>Depth-based differentiation of microbial function through sediment-hosted aquifers and enrichment of novel symbionts in the deep terrestrial subsurface.</title>
        <authorList>
            <person name="Probst A.J."/>
            <person name="Ladd B."/>
            <person name="Jarett J.K."/>
            <person name="Geller-Mcgrath D.E."/>
            <person name="Sieber C.M.K."/>
            <person name="Emerson J.B."/>
            <person name="Anantharaman K."/>
            <person name="Thomas B.C."/>
            <person name="Malmstrom R."/>
            <person name="Stieglmeier M."/>
            <person name="Klingl A."/>
            <person name="Woyke T."/>
            <person name="Ryan C.M."/>
            <person name="Banfield J.F."/>
        </authorList>
    </citation>
    <scope>NUCLEOTIDE SEQUENCE [LARGE SCALE GENOMIC DNA]</scope>
</reference>
<comment type="caution">
    <text evidence="2">The sequence shown here is derived from an EMBL/GenBank/DDBJ whole genome shotgun (WGS) entry which is preliminary data.</text>
</comment>
<evidence type="ECO:0000313" key="3">
    <source>
        <dbReference type="Proteomes" id="UP000231183"/>
    </source>
</evidence>
<sequence>MSKERRPGENAGIWGRRPDDPELDKQLSAEKKQQFAEQQRKRELNLDELDERGPQQTKNPAGIFEQEQEPQRDPIIVSNEPEHPTVMLRADQLPFLEEAIEAKRAQIAEEEAIEAKRAQIAKMGQTNHKEARMMNLKDFANDKDPEVASFFSNLMKENEEKNSENSELSIEKMEKQMDSATTMDDLIRLANEAFENDLAFDSYGNLYPKTTFKNKMEPKILNLQSDLQEEFRPGIVKKITKIFGAGKEKARKLEAIRSALTAVTEGKKFDTDPVIQHDNENMTKKVTLGNILYSLTTSCNIRKNVARLLLAQIQKY</sequence>
<dbReference type="EMBL" id="PFBX01000026">
    <property type="protein sequence ID" value="PIT87440.1"/>
    <property type="molecule type" value="Genomic_DNA"/>
</dbReference>